<sequence length="419" mass="46569">MREPLYKSRPVEPNPARYGGERINDFIMMSEAFSNAYRIETPAGSVQLNAGMGMEAPVIDANFKRFSDTPVHTLIFTQGHVDHVGGTAYFREQNPGLRVVASSRFAEHQAYDTRLAPFRGNRSAFAFAEKFADAFNYYKAQGYSDFPAQDQPTPDLLVEERMAFELGGTNFELIALPGAETNDSLIVWLPQHKICFTGNLFGCPFGHFPNLVTIRGDRYREALVVAHAVDTVRALQPEMICYGHHAPIIGSELIQDELTALYNAIHYVHDETVKGMNEGKDVHTLMAEITLPPEMEVGQGYGKVSWSVRAIWESYGGWFHHQSTTELYAIPQSSVAMDLVELAGGAEAIVERAAEQHAHGQHEKALHLLDIVRDAGADTGQSRALGATVHQALLDSSNNFWLSAWLQNQIRKLQAKVPE</sequence>
<accession>A0A2N5WYD7</accession>
<dbReference type="Pfam" id="PF00753">
    <property type="entry name" value="Lactamase_B"/>
    <property type="match status" value="1"/>
</dbReference>
<dbReference type="RefSeq" id="WP_101518867.1">
    <property type="nucleotide sequence ID" value="NZ_PKUS01000033.1"/>
</dbReference>
<dbReference type="PANTHER" id="PTHR43223">
    <property type="entry name" value="ALKYL/ARYL-SULFATASE"/>
    <property type="match status" value="1"/>
</dbReference>
<dbReference type="EMBL" id="PKUS01000033">
    <property type="protein sequence ID" value="PLW67240.1"/>
    <property type="molecule type" value="Genomic_DNA"/>
</dbReference>
<dbReference type="InterPro" id="IPR029228">
    <property type="entry name" value="Alkyl_sulf_dimr"/>
</dbReference>
<dbReference type="InterPro" id="IPR036866">
    <property type="entry name" value="RibonucZ/Hydroxyglut_hydro"/>
</dbReference>
<dbReference type="GO" id="GO:0016787">
    <property type="term" value="F:hydrolase activity"/>
    <property type="evidence" value="ECO:0007669"/>
    <property type="project" value="UniProtKB-KW"/>
</dbReference>
<dbReference type="SUPFAM" id="SSF56281">
    <property type="entry name" value="Metallo-hydrolase/oxidoreductase"/>
    <property type="match status" value="1"/>
</dbReference>
<dbReference type="SMART" id="SM00849">
    <property type="entry name" value="Lactamase_B"/>
    <property type="match status" value="1"/>
</dbReference>
<dbReference type="GO" id="GO:0046983">
    <property type="term" value="F:protein dimerization activity"/>
    <property type="evidence" value="ECO:0007669"/>
    <property type="project" value="InterPro"/>
</dbReference>
<keyword evidence="3" id="KW-1185">Reference proteome</keyword>
<proteinExistence type="predicted"/>
<dbReference type="Proteomes" id="UP000235005">
    <property type="component" value="Unassembled WGS sequence"/>
</dbReference>
<dbReference type="Gene3D" id="3.60.15.30">
    <property type="entry name" value="Metallo-beta-lactamase domain"/>
    <property type="match status" value="1"/>
</dbReference>
<dbReference type="OrthoDB" id="9815874at2"/>
<organism evidence="2 3">
    <name type="scientific">Pseudohalioglobus lutimaris</name>
    <dbReference type="NCBI Taxonomy" id="1737061"/>
    <lineage>
        <taxon>Bacteria</taxon>
        <taxon>Pseudomonadati</taxon>
        <taxon>Pseudomonadota</taxon>
        <taxon>Gammaproteobacteria</taxon>
        <taxon>Cellvibrionales</taxon>
        <taxon>Halieaceae</taxon>
        <taxon>Pseudohalioglobus</taxon>
    </lineage>
</organism>
<dbReference type="InterPro" id="IPR052195">
    <property type="entry name" value="Bact_Alkyl/Aryl-Sulfatase"/>
</dbReference>
<evidence type="ECO:0000259" key="1">
    <source>
        <dbReference type="SMART" id="SM00849"/>
    </source>
</evidence>
<keyword evidence="2" id="KW-0378">Hydrolase</keyword>
<feature type="domain" description="Metallo-beta-lactamase" evidence="1">
    <location>
        <begin position="33"/>
        <end position="244"/>
    </location>
</feature>
<dbReference type="Gene3D" id="1.25.40.880">
    <property type="entry name" value="Alkyl sulfatase, dimerisation domain"/>
    <property type="match status" value="1"/>
</dbReference>
<dbReference type="Pfam" id="PF14863">
    <property type="entry name" value="Alkyl_sulf_dimr"/>
    <property type="match status" value="1"/>
</dbReference>
<reference evidence="2 3" key="1">
    <citation type="submission" date="2018-01" db="EMBL/GenBank/DDBJ databases">
        <title>The draft genome sequence of Halioglobus lutimaris HF004.</title>
        <authorList>
            <person name="Du Z.-J."/>
            <person name="Shi M.-J."/>
        </authorList>
    </citation>
    <scope>NUCLEOTIDE SEQUENCE [LARGE SCALE GENOMIC DNA]</scope>
    <source>
        <strain evidence="2 3">HF004</strain>
    </source>
</reference>
<gene>
    <name evidence="2" type="ORF">C0039_18090</name>
</gene>
<protein>
    <submittedName>
        <fullName evidence="2">MBL fold metallo-hydrolase</fullName>
    </submittedName>
</protein>
<dbReference type="PANTHER" id="PTHR43223:SF2">
    <property type="entry name" value="METALLO-BETA-LACTAMASE DOMAIN-CONTAINING PROTEIN"/>
    <property type="match status" value="1"/>
</dbReference>
<evidence type="ECO:0000313" key="3">
    <source>
        <dbReference type="Proteomes" id="UP000235005"/>
    </source>
</evidence>
<evidence type="ECO:0000313" key="2">
    <source>
        <dbReference type="EMBL" id="PLW67240.1"/>
    </source>
</evidence>
<comment type="caution">
    <text evidence="2">The sequence shown here is derived from an EMBL/GenBank/DDBJ whole genome shotgun (WGS) entry which is preliminary data.</text>
</comment>
<name>A0A2N5WYD7_9GAMM</name>
<dbReference type="InterPro" id="IPR038536">
    <property type="entry name" value="Alkyl/aryl-sulf_dimr_sf"/>
</dbReference>
<dbReference type="AlphaFoldDB" id="A0A2N5WYD7"/>
<dbReference type="InterPro" id="IPR001279">
    <property type="entry name" value="Metallo-B-lactamas"/>
</dbReference>